<evidence type="ECO:0000313" key="5">
    <source>
        <dbReference type="Proteomes" id="UP001066327"/>
    </source>
</evidence>
<reference evidence="4" key="2">
    <citation type="submission" date="2023-07" db="EMBL/GenBank/DDBJ databases">
        <title>Genomic analysis of Rhodococcus opacus VOC-14 with glycol ethers degradation activity.</title>
        <authorList>
            <person name="Narkevich D.A."/>
            <person name="Hlushen A.M."/>
            <person name="Akhremchuk A.E."/>
            <person name="Sikolenko M.A."/>
            <person name="Valentovich L.N."/>
        </authorList>
    </citation>
    <scope>NUCLEOTIDE SEQUENCE</scope>
    <source>
        <strain evidence="4">VOC-14</strain>
        <plasmid evidence="4">pRho-VOC14-C342</plasmid>
    </source>
</reference>
<dbReference type="Gene3D" id="1.10.260.40">
    <property type="entry name" value="lambda repressor-like DNA-binding domains"/>
    <property type="match status" value="1"/>
</dbReference>
<geneLocation type="plasmid" evidence="4 6">
    <name>pRho-VOC14-C342</name>
</geneLocation>
<evidence type="ECO:0000259" key="2">
    <source>
        <dbReference type="PROSITE" id="PS50943"/>
    </source>
</evidence>
<proteinExistence type="predicted"/>
<dbReference type="EMBL" id="CP130954">
    <property type="protein sequence ID" value="WLF51181.1"/>
    <property type="molecule type" value="Genomic_DNA"/>
</dbReference>
<keyword evidence="5" id="KW-1185">Reference proteome</keyword>
<dbReference type="RefSeq" id="WP_269592621.1">
    <property type="nucleotide sequence ID" value="NZ_CP130954.1"/>
</dbReference>
<sequence>MGQKPIGRPGPETAAIVRSIRHAMIDAGIDTTAELSRRSGLHHITLGRILAGTRRIDLEELVVIAEAFHLRPSELVALRRSTAGSLAAGTDSAEGTLPQDNPAAARLAPRPAEPDD</sequence>
<evidence type="ECO:0000313" key="4">
    <source>
        <dbReference type="EMBL" id="WLF51181.1"/>
    </source>
</evidence>
<dbReference type="EMBL" id="JAPWIS010000034">
    <property type="protein sequence ID" value="MCZ4589660.1"/>
    <property type="molecule type" value="Genomic_DNA"/>
</dbReference>
<dbReference type="InterPro" id="IPR010982">
    <property type="entry name" value="Lambda_DNA-bd_dom_sf"/>
</dbReference>
<dbReference type="InterPro" id="IPR001387">
    <property type="entry name" value="Cro/C1-type_HTH"/>
</dbReference>
<reference evidence="3" key="1">
    <citation type="submission" date="2022-12" db="EMBL/GenBank/DDBJ databases">
        <authorList>
            <person name="Krivoruchko A.V."/>
            <person name="Elkin A."/>
        </authorList>
    </citation>
    <scope>NUCLEOTIDE SEQUENCE</scope>
    <source>
        <strain evidence="3">IEGM 249</strain>
    </source>
</reference>
<organism evidence="4 6">
    <name type="scientific">Rhodococcus opacus</name>
    <name type="common">Nocardia opaca</name>
    <dbReference type="NCBI Taxonomy" id="37919"/>
    <lineage>
        <taxon>Bacteria</taxon>
        <taxon>Bacillati</taxon>
        <taxon>Actinomycetota</taxon>
        <taxon>Actinomycetes</taxon>
        <taxon>Mycobacteriales</taxon>
        <taxon>Nocardiaceae</taxon>
        <taxon>Rhodococcus</taxon>
    </lineage>
</organism>
<evidence type="ECO:0000313" key="6">
    <source>
        <dbReference type="Proteomes" id="UP001231166"/>
    </source>
</evidence>
<evidence type="ECO:0000313" key="3">
    <source>
        <dbReference type="EMBL" id="MCZ4589660.1"/>
    </source>
</evidence>
<name>A0AAX3YS31_RHOOP</name>
<gene>
    <name evidence="3" type="ORF">O4328_39510</name>
    <name evidence="4" type="ORF">Q5707_38110</name>
</gene>
<feature type="domain" description="HTH cro/C1-type" evidence="2">
    <location>
        <begin position="33"/>
        <end position="75"/>
    </location>
</feature>
<dbReference type="SUPFAM" id="SSF47413">
    <property type="entry name" value="lambda repressor-like DNA-binding domains"/>
    <property type="match status" value="1"/>
</dbReference>
<dbReference type="PROSITE" id="PS50943">
    <property type="entry name" value="HTH_CROC1"/>
    <property type="match status" value="1"/>
</dbReference>
<accession>A0AAX3YS31</accession>
<dbReference type="SMART" id="SM00530">
    <property type="entry name" value="HTH_XRE"/>
    <property type="match status" value="1"/>
</dbReference>
<protein>
    <submittedName>
        <fullName evidence="4">Helix-turn-helix transcriptional regulator</fullName>
    </submittedName>
</protein>
<keyword evidence="4" id="KW-0614">Plasmid</keyword>
<dbReference type="Proteomes" id="UP001066327">
    <property type="component" value="Unassembled WGS sequence"/>
</dbReference>
<evidence type="ECO:0000256" key="1">
    <source>
        <dbReference type="SAM" id="MobiDB-lite"/>
    </source>
</evidence>
<dbReference type="Pfam" id="PF13443">
    <property type="entry name" value="HTH_26"/>
    <property type="match status" value="1"/>
</dbReference>
<feature type="region of interest" description="Disordered" evidence="1">
    <location>
        <begin position="82"/>
        <end position="116"/>
    </location>
</feature>
<dbReference type="GO" id="GO:0003677">
    <property type="term" value="F:DNA binding"/>
    <property type="evidence" value="ECO:0007669"/>
    <property type="project" value="InterPro"/>
</dbReference>
<dbReference type="Proteomes" id="UP001231166">
    <property type="component" value="Plasmid pRho-VOC14-C342"/>
</dbReference>
<dbReference type="AlphaFoldDB" id="A0AAX3YS31"/>